<dbReference type="AlphaFoldDB" id="A0A840PVP7"/>
<evidence type="ECO:0000313" key="2">
    <source>
        <dbReference type="EMBL" id="MBB5148248.1"/>
    </source>
</evidence>
<feature type="domain" description="AAA+ ATPase" evidence="1">
    <location>
        <begin position="207"/>
        <end position="340"/>
    </location>
</feature>
<dbReference type="InterPro" id="IPR027417">
    <property type="entry name" value="P-loop_NTPase"/>
</dbReference>
<name>A0A840PVP7_URETH</name>
<organism evidence="2 3">
    <name type="scientific">Ureibacillus thermosphaericus</name>
    <dbReference type="NCBI Taxonomy" id="51173"/>
    <lineage>
        <taxon>Bacteria</taxon>
        <taxon>Bacillati</taxon>
        <taxon>Bacillota</taxon>
        <taxon>Bacilli</taxon>
        <taxon>Bacillales</taxon>
        <taxon>Caryophanaceae</taxon>
        <taxon>Ureibacillus</taxon>
    </lineage>
</organism>
<dbReference type="Proteomes" id="UP000557217">
    <property type="component" value="Unassembled WGS sequence"/>
</dbReference>
<reference evidence="2 3" key="1">
    <citation type="submission" date="2020-08" db="EMBL/GenBank/DDBJ databases">
        <title>Genomic Encyclopedia of Type Strains, Phase IV (KMG-IV): sequencing the most valuable type-strain genomes for metagenomic binning, comparative biology and taxonomic classification.</title>
        <authorList>
            <person name="Goeker M."/>
        </authorList>
    </citation>
    <scope>NUCLEOTIDE SEQUENCE [LARGE SCALE GENOMIC DNA]</scope>
    <source>
        <strain evidence="2 3">DSM 10633</strain>
    </source>
</reference>
<dbReference type="SMART" id="SM00382">
    <property type="entry name" value="AAA"/>
    <property type="match status" value="1"/>
</dbReference>
<dbReference type="SUPFAM" id="SSF52540">
    <property type="entry name" value="P-loop containing nucleoside triphosphate hydrolases"/>
    <property type="match status" value="1"/>
</dbReference>
<proteinExistence type="predicted"/>
<protein>
    <recommendedName>
        <fullName evidence="1">AAA+ ATPase domain-containing protein</fullName>
    </recommendedName>
</protein>
<dbReference type="Gene3D" id="3.40.50.300">
    <property type="entry name" value="P-loop containing nucleotide triphosphate hydrolases"/>
    <property type="match status" value="1"/>
</dbReference>
<dbReference type="Pfam" id="PF09848">
    <property type="entry name" value="SLFN-g3_helicase"/>
    <property type="match status" value="1"/>
</dbReference>
<keyword evidence="3" id="KW-1185">Reference proteome</keyword>
<dbReference type="RefSeq" id="WP_016837183.1">
    <property type="nucleotide sequence ID" value="NZ_JAAXPW010000006.1"/>
</dbReference>
<dbReference type="CDD" id="cd00009">
    <property type="entry name" value="AAA"/>
    <property type="match status" value="1"/>
</dbReference>
<sequence>MKPINLFSLLNAKEDLYETNFIQYLEQFGINPRIRTSEFYDLHAFVEELRKKSKVIHIYNGYYVGYMIKQIGKEFDLLRIGKDCVINIELKREGNVEKITKQLVQNRHYLKFLDVDVYNFTYVSSINRLYKLNENHQIEEVDFHFLIDKLIQQQIQVIENLDDLFDPSNYLVSPFNSTEAFMEDKYFLSAQQSTYKREIIHAKPTNQSKIFAIEGGPGTGKSLLTYDIAKEYIRQSKNVIIFNCGRLNGGHLKLIEEYKWPIVPISKFQKVIHKETDLSKYDLIIFDEVQRLYIHKLQSFIHLLEKSKTKCIFSYDPNQVLTTVEMRNKVPKIIETTLKPVKYELTEVVRYNKEIHSFIKKLFDLSTEVPVQQYSNVSIQYFSSIQATKSYLYFLQQAGWKVIDFTPSRFIDRSNNQSNPLAVTTADVIGQEFDYVVAVIDDSFYYKPNHKLAAKMNFKKPYYQPTKMLYQNISRARKKLHVVVVNNLIVMDKILKILNG</sequence>
<gene>
    <name evidence="2" type="ORF">HNR36_000633</name>
</gene>
<evidence type="ECO:0000259" key="1">
    <source>
        <dbReference type="SMART" id="SM00382"/>
    </source>
</evidence>
<dbReference type="InterPro" id="IPR018647">
    <property type="entry name" value="SLFN_3-like_DNA/RNA_helicase"/>
</dbReference>
<dbReference type="EMBL" id="JACHGZ010000004">
    <property type="protein sequence ID" value="MBB5148248.1"/>
    <property type="molecule type" value="Genomic_DNA"/>
</dbReference>
<accession>A0A840PVP7</accession>
<dbReference type="InterPro" id="IPR003593">
    <property type="entry name" value="AAA+_ATPase"/>
</dbReference>
<comment type="caution">
    <text evidence="2">The sequence shown here is derived from an EMBL/GenBank/DDBJ whole genome shotgun (WGS) entry which is preliminary data.</text>
</comment>
<evidence type="ECO:0000313" key="3">
    <source>
        <dbReference type="Proteomes" id="UP000557217"/>
    </source>
</evidence>